<dbReference type="Proteomes" id="UP000017131">
    <property type="component" value="Unassembled WGS sequence"/>
</dbReference>
<evidence type="ECO:0000256" key="4">
    <source>
        <dbReference type="ARBA" id="ARBA00022432"/>
    </source>
</evidence>
<accession>A0ABN0PFI3</accession>
<protein>
    <recommendedName>
        <fullName evidence="11">L-serine dehydratase</fullName>
        <ecNumber evidence="11">4.3.1.17</ecNumber>
    </recommendedName>
</protein>
<comment type="similarity">
    <text evidence="3 11">Belongs to the iron-sulfur dependent L-serine dehydratase family.</text>
</comment>
<dbReference type="NCBIfam" id="TIGR00719">
    <property type="entry name" value="sda_beta"/>
    <property type="match status" value="1"/>
</dbReference>
<comment type="pathway">
    <text evidence="2">Carbohydrate biosynthesis; gluconeogenesis.</text>
</comment>
<evidence type="ECO:0000256" key="7">
    <source>
        <dbReference type="ARBA" id="ARBA00023004"/>
    </source>
</evidence>
<keyword evidence="5 11" id="KW-0004">4Fe-4S</keyword>
<dbReference type="InterPro" id="IPR005131">
    <property type="entry name" value="Ser_deHydtase_bsu"/>
</dbReference>
<evidence type="ECO:0000256" key="8">
    <source>
        <dbReference type="ARBA" id="ARBA00023014"/>
    </source>
</evidence>
<feature type="domain" description="Serine dehydratase beta chain" evidence="12">
    <location>
        <begin position="9"/>
        <end position="136"/>
    </location>
</feature>
<keyword evidence="4 11" id="KW-0312">Gluconeogenesis</keyword>
<gene>
    <name evidence="13" type="ORF">SSIM_03200</name>
</gene>
<dbReference type="EMBL" id="AXDY01000002">
    <property type="protein sequence ID" value="ERS94481.1"/>
    <property type="molecule type" value="Genomic_DNA"/>
</dbReference>
<dbReference type="InterPro" id="IPR051318">
    <property type="entry name" value="Fe-S_L-Ser"/>
</dbReference>
<dbReference type="SUPFAM" id="SSF143548">
    <property type="entry name" value="Serine metabolism enzymes domain"/>
    <property type="match status" value="1"/>
</dbReference>
<dbReference type="PANTHER" id="PTHR30182">
    <property type="entry name" value="L-SERINE DEHYDRATASE"/>
    <property type="match status" value="1"/>
</dbReference>
<keyword evidence="8 11" id="KW-0411">Iron-sulfur</keyword>
<comment type="caution">
    <text evidence="13">The sequence shown here is derived from an EMBL/GenBank/DDBJ whole genome shotgun (WGS) entry which is preliminary data.</text>
</comment>
<evidence type="ECO:0000256" key="11">
    <source>
        <dbReference type="RuleBase" id="RU366059"/>
    </source>
</evidence>
<evidence type="ECO:0000256" key="2">
    <source>
        <dbReference type="ARBA" id="ARBA00004742"/>
    </source>
</evidence>
<keyword evidence="9 11" id="KW-0456">Lyase</keyword>
<evidence type="ECO:0000256" key="10">
    <source>
        <dbReference type="ARBA" id="ARBA00049406"/>
    </source>
</evidence>
<comment type="cofactor">
    <cofactor evidence="1 11">
        <name>[4Fe-4S] cluster</name>
        <dbReference type="ChEBI" id="CHEBI:49883"/>
    </cofactor>
</comment>
<evidence type="ECO:0000313" key="14">
    <source>
        <dbReference type="Proteomes" id="UP000017131"/>
    </source>
</evidence>
<evidence type="ECO:0000256" key="6">
    <source>
        <dbReference type="ARBA" id="ARBA00022723"/>
    </source>
</evidence>
<evidence type="ECO:0000256" key="1">
    <source>
        <dbReference type="ARBA" id="ARBA00001966"/>
    </source>
</evidence>
<keyword evidence="7 11" id="KW-0408">Iron</keyword>
<dbReference type="EC" id="4.3.1.17" evidence="11"/>
<dbReference type="RefSeq" id="WP_002479816.1">
    <property type="nucleotide sequence ID" value="NZ_AXDY01000002.1"/>
</dbReference>
<dbReference type="PANTHER" id="PTHR30182:SF12">
    <property type="entry name" value="L-SERINE DEHYDRATASE, BETA CHAIN-RELATED"/>
    <property type="match status" value="1"/>
</dbReference>
<dbReference type="Pfam" id="PF03315">
    <property type="entry name" value="SDH_beta"/>
    <property type="match status" value="1"/>
</dbReference>
<evidence type="ECO:0000259" key="12">
    <source>
        <dbReference type="Pfam" id="PF03315"/>
    </source>
</evidence>
<reference evidence="13 14" key="1">
    <citation type="journal article" date="2013" name="Genome Announc.">
        <title>Draft Genome Sequence of Staphylococcus simulans UMC-CNS-990, Isolated from a Case of Chronic Bovine Mastitis.</title>
        <authorList>
            <person name="Calcutt M.J."/>
            <person name="Foecking M.F."/>
            <person name="Hsieh H.Y."/>
            <person name="Perry J."/>
            <person name="Stewart G.C."/>
            <person name="Middleton J.R."/>
        </authorList>
    </citation>
    <scope>NUCLEOTIDE SEQUENCE [LARGE SCALE GENOMIC DNA]</scope>
    <source>
        <strain evidence="13 14">UMC-CNS-990</strain>
    </source>
</reference>
<evidence type="ECO:0000256" key="5">
    <source>
        <dbReference type="ARBA" id="ARBA00022485"/>
    </source>
</evidence>
<dbReference type="GeneID" id="77330721"/>
<proteinExistence type="inferred from homology"/>
<comment type="catalytic activity">
    <reaction evidence="10 11">
        <text>L-serine = pyruvate + NH4(+)</text>
        <dbReference type="Rhea" id="RHEA:19169"/>
        <dbReference type="ChEBI" id="CHEBI:15361"/>
        <dbReference type="ChEBI" id="CHEBI:28938"/>
        <dbReference type="ChEBI" id="CHEBI:33384"/>
        <dbReference type="EC" id="4.3.1.17"/>
    </reaction>
</comment>
<dbReference type="InterPro" id="IPR029009">
    <property type="entry name" value="ASB_dom_sf"/>
</dbReference>
<sequence>MARKHDYQSAFDIIGPVMMGPSSSHTAGAVKIGNAARMVLQGEPEDIEVHYYESFAQTHLGHGTDVAIVGGLLGFSTFDERISNAVNIAKNDGIDVRFIEETGRSLGEHPNCALIKAKQGDRHIELNGISIGGGTIKIKSINVNGQCILMNHGLPLLEIDGPTDNATINHLINDLIEHGADINEEIKTINPDGCLMALHLNKALPEEALSDLREKYSDLNFAYIK</sequence>
<organism evidence="13 14">
    <name type="scientific">Staphylococcus simulans UMC-CNS-990</name>
    <dbReference type="NCBI Taxonomy" id="1405498"/>
    <lineage>
        <taxon>Bacteria</taxon>
        <taxon>Bacillati</taxon>
        <taxon>Bacillota</taxon>
        <taxon>Bacilli</taxon>
        <taxon>Bacillales</taxon>
        <taxon>Staphylococcaceae</taxon>
        <taxon>Staphylococcus</taxon>
    </lineage>
</organism>
<name>A0ABN0PFI3_STASI</name>
<dbReference type="Gene3D" id="3.30.1330.90">
    <property type="entry name" value="D-3-phosphoglycerate dehydrogenase, domain 3"/>
    <property type="match status" value="1"/>
</dbReference>
<keyword evidence="14" id="KW-1185">Reference proteome</keyword>
<keyword evidence="6 11" id="KW-0479">Metal-binding</keyword>
<dbReference type="InterPro" id="IPR004643">
    <property type="entry name" value="Fe-S_L-Ser_bsu"/>
</dbReference>
<evidence type="ECO:0000256" key="3">
    <source>
        <dbReference type="ARBA" id="ARBA00008636"/>
    </source>
</evidence>
<evidence type="ECO:0000313" key="13">
    <source>
        <dbReference type="EMBL" id="ERS94481.1"/>
    </source>
</evidence>
<evidence type="ECO:0000256" key="9">
    <source>
        <dbReference type="ARBA" id="ARBA00023239"/>
    </source>
</evidence>